<dbReference type="SUPFAM" id="SSF56784">
    <property type="entry name" value="HAD-like"/>
    <property type="match status" value="1"/>
</dbReference>
<reference evidence="2 3" key="1">
    <citation type="submission" date="2011-10" db="EMBL/GenBank/DDBJ databases">
        <title>Whole genome sequence of Selenomonas ruminantium subsp. lactilytica TAM6421.</title>
        <authorList>
            <person name="Oguchi A."/>
            <person name="Ankai A."/>
            <person name="Kaneko J."/>
            <person name="Yamada-Narita S."/>
            <person name="Fukui S."/>
            <person name="Takahashi M."/>
            <person name="Onodera T."/>
            <person name="Kojima S."/>
            <person name="Fushimi T."/>
            <person name="Abe N."/>
            <person name="Kamio Y."/>
            <person name="Yamazaki S."/>
            <person name="Fujita N."/>
        </authorList>
    </citation>
    <scope>NUCLEOTIDE SEQUENCE [LARGE SCALE GENOMIC DNA]</scope>
    <source>
        <strain evidence="3">NBRC 103574 / TAM6421</strain>
        <plasmid evidence="2 3">pSRC2</plasmid>
    </source>
</reference>
<geneLocation type="plasmid" evidence="2 3">
    <name>pSRC2</name>
</geneLocation>
<dbReference type="InterPro" id="IPR036412">
    <property type="entry name" value="HAD-like_sf"/>
</dbReference>
<organism evidence="2 3">
    <name type="scientific">Selenomonas ruminantium subsp. lactilytica (strain NBRC 103574 / TAM6421)</name>
    <dbReference type="NCBI Taxonomy" id="927704"/>
    <lineage>
        <taxon>Bacteria</taxon>
        <taxon>Bacillati</taxon>
        <taxon>Bacillota</taxon>
        <taxon>Negativicutes</taxon>
        <taxon>Selenomonadales</taxon>
        <taxon>Selenomonadaceae</taxon>
        <taxon>Selenomonas</taxon>
    </lineage>
</organism>
<dbReference type="AlphaFoldDB" id="I0GV51"/>
<dbReference type="RefSeq" id="WP_014430989.1">
    <property type="nucleotide sequence ID" value="NC_017076.1"/>
</dbReference>
<sequence>MKKKFLACVLALAAGFMAPINVADAISRQEIAAIQVNRSSQFRYWQKDSAAYQALVSYVEDVTNKKSPHFIPVKDRVAVFDCDGTLMCETAPYYFDAMLSLYRVLDDKSFLASPQVRATAQKVRSLLLKHEKLPADLSKRLTKDVKSNAFAGMTPGEFSVYVKNYINTSYEAGLTNLKVGEAFYLPMIEVVSYLQAKDFSVYIVSGCDREMLRVLTDGVMDIPPERIIGTNYSYVTENHPSSKLDGYNIVPGEKLLRGNERVFKNTEANKIAAIQREIGRQPVLAFGNSEGDYSMFQYTIHDNPYKSAAFVLLCDDLEREFGNSKKAAATKAAAQENGWIPVSMRDDFKTIYGENVIRVNE</sequence>
<dbReference type="HOGENOM" id="CLU_052514_0_0_9"/>
<feature type="chain" id="PRO_5038870951" evidence="1">
    <location>
        <begin position="24"/>
        <end position="361"/>
    </location>
</feature>
<dbReference type="KEGG" id="sri:SELR_pSRC201040"/>
<protein>
    <submittedName>
        <fullName evidence="2">Putative acid phosphatase</fullName>
    </submittedName>
</protein>
<dbReference type="CDD" id="cd01427">
    <property type="entry name" value="HAD_like"/>
    <property type="match status" value="1"/>
</dbReference>
<dbReference type="OrthoDB" id="9799365at2"/>
<gene>
    <name evidence="2" type="ordered locus">SELR_pSRC201040</name>
</gene>
<evidence type="ECO:0000313" key="2">
    <source>
        <dbReference type="EMBL" id="BAL84638.1"/>
    </source>
</evidence>
<accession>I0GV51</accession>
<keyword evidence="1" id="KW-0732">Signal</keyword>
<dbReference type="Gene3D" id="3.40.50.1000">
    <property type="entry name" value="HAD superfamily/HAD-like"/>
    <property type="match status" value="1"/>
</dbReference>
<name>I0GV51_SELRL</name>
<dbReference type="InterPro" id="IPR023214">
    <property type="entry name" value="HAD_sf"/>
</dbReference>
<dbReference type="Pfam" id="PF12710">
    <property type="entry name" value="HAD"/>
    <property type="match status" value="1"/>
</dbReference>
<evidence type="ECO:0000313" key="3">
    <source>
        <dbReference type="Proteomes" id="UP000007887"/>
    </source>
</evidence>
<dbReference type="Proteomes" id="UP000007887">
    <property type="component" value="Plasmid pSRC2"/>
</dbReference>
<dbReference type="PATRIC" id="fig|927704.6.peg.3299"/>
<feature type="signal peptide" evidence="1">
    <location>
        <begin position="1"/>
        <end position="23"/>
    </location>
</feature>
<proteinExistence type="predicted"/>
<dbReference type="EMBL" id="AP012293">
    <property type="protein sequence ID" value="BAL84638.1"/>
    <property type="molecule type" value="Genomic_DNA"/>
</dbReference>
<keyword evidence="2" id="KW-0614">Plasmid</keyword>
<evidence type="ECO:0000256" key="1">
    <source>
        <dbReference type="SAM" id="SignalP"/>
    </source>
</evidence>